<evidence type="ECO:0000256" key="1">
    <source>
        <dbReference type="SAM" id="Coils"/>
    </source>
</evidence>
<feature type="compositionally biased region" description="Polar residues" evidence="2">
    <location>
        <begin position="538"/>
        <end position="567"/>
    </location>
</feature>
<evidence type="ECO:0000259" key="3">
    <source>
        <dbReference type="Pfam" id="PF16794"/>
    </source>
</evidence>
<feature type="compositionally biased region" description="Acidic residues" evidence="2">
    <location>
        <begin position="501"/>
        <end position="513"/>
    </location>
</feature>
<keyword evidence="5" id="KW-1185">Reference proteome</keyword>
<dbReference type="Proteomes" id="UP001378592">
    <property type="component" value="Unassembled WGS sequence"/>
</dbReference>
<dbReference type="InterPro" id="IPR003961">
    <property type="entry name" value="FN3_dom"/>
</dbReference>
<feature type="compositionally biased region" description="Basic and acidic residues" evidence="2">
    <location>
        <begin position="977"/>
        <end position="994"/>
    </location>
</feature>
<dbReference type="InterPro" id="IPR036116">
    <property type="entry name" value="FN3_sf"/>
</dbReference>
<evidence type="ECO:0000313" key="5">
    <source>
        <dbReference type="Proteomes" id="UP001378592"/>
    </source>
</evidence>
<keyword evidence="1" id="KW-0175">Coiled coil</keyword>
<name>A0AAN9VG73_9ORTH</name>
<feature type="compositionally biased region" description="Basic and acidic residues" evidence="2">
    <location>
        <begin position="487"/>
        <end position="497"/>
    </location>
</feature>
<feature type="compositionally biased region" description="Basic and acidic residues" evidence="2">
    <location>
        <begin position="515"/>
        <end position="524"/>
    </location>
</feature>
<dbReference type="EMBL" id="JAZDUA010000584">
    <property type="protein sequence ID" value="KAK7790818.1"/>
    <property type="molecule type" value="Genomic_DNA"/>
</dbReference>
<feature type="region of interest" description="Disordered" evidence="2">
    <location>
        <begin position="867"/>
        <end position="997"/>
    </location>
</feature>
<feature type="compositionally biased region" description="Polar residues" evidence="2">
    <location>
        <begin position="144"/>
        <end position="188"/>
    </location>
</feature>
<feature type="compositionally biased region" description="Polar residues" evidence="2">
    <location>
        <begin position="926"/>
        <end position="942"/>
    </location>
</feature>
<evidence type="ECO:0000313" key="4">
    <source>
        <dbReference type="EMBL" id="KAK7790818.1"/>
    </source>
</evidence>
<dbReference type="SUPFAM" id="SSF49265">
    <property type="entry name" value="Fibronectin type III"/>
    <property type="match status" value="1"/>
</dbReference>
<sequence>MKFIQTLISDGMSMNSLKPSINAEAESSLDTCIMKETPVDDCILTKERNSQNNGDKELCLTDYEMGNVENTAKKMFEQVDLNSSMPNSEVSLKKDSWNTEALYDNSSEKENIELNDVRYDILSDEDDNESIHLKISSDDDDNSVTESETNEPNSVCNKQLDNSNDNLSQNVTEDGENPNSPSEVHNDLQNESNCVIPNEEEEPINDTSEKDAFFDGYEIEGRIAVGDSEHEDIPEDFESMPSCSDSLKHNVNDSITSDTMVNEAISPPHSHENSPSVEKDFDPVNANSENVIKENTAKEDTELLPIDPQDESKHDSSPDLLSTDSEMKDLLPGNSTSEEKNISIKDDEDHLSSANDADSVEVPEKDVNSLSGVNDSDSCVGQSEENGLKINDAPKSGEESSNECIEEEEEKQFPNRAFDEVHSEPKEDESSESDDSGKDRTSLNESSPQSDVKSLEETSPLKESTDSEEKFLEILEYQPANEEVEELREIQPDKDILGDEIQQEMSDEIEQEQQSESHAEKELESNNSPSMVPKDVECSSSKSDAETSPVSSPQSNSTQAEITNNSEGSKEKDGDTKESDDNDNEEDAKRDKLSEVASCSEVIDTETISDDREDLGDVECVSEVVSAKKQVLPEISEAQSRRKRTSSNEENLVNCSKRTKVAVSESENQTSDVLMSELPTDSDSRKKCSEADTKEKCDSRTKRLSNSVDAAVQIKKIRVMPEVSISDKGEKLDKQANSSVSLETKKSSENNTDARKEASNLGKHPMPFLRTLNRAQFQNMSRNDLEELILQKMCEAVTQRSKCGELRELAQTLEEKLKTWQKKCVQLTKQVKDLNVVLKRYGSDLQSKGPGAIPVRITRSVGLQVQMPGISGSSWNSEESTKRKSEKTPPPTPTSSVSTSGTNSSKASSPVAKPTSTAVQKVSDGSDVQASTASTRLNTPTTHVGGIKALQTKPPASANSPATPNKTGKAQPPVNRVKSDHQVIDLTDGEDKTKNTTTRLPVVSSSPATTLSVPTVSTTVTSSVSNTAVATMSIPANRSIRVVQQLGTSSTPIIAQSAANAVAGQRVAYFVPSTSVPVQPRQLILSSPSQVRPAGVASMSQRQNPLPTIVLKPGQVVPVSSVAGGGNIIRTSSIGSSLQLTRQPRTGQLIQRFPINANSVQSTGLSVVQSSGLTVSSVSQHPAPLPPVPSGPSNANWKLPPPKPDLKISKVPNRNQQGIVLSWNMTVSNDHEQIASYQLFAYQEGNAPPSTHLWKKVGDVTALPLPMACTLTQFMEGHKYHFAVRAVDVFARCGPFSAPGNIVLSRH</sequence>
<proteinExistence type="predicted"/>
<evidence type="ECO:0000256" key="2">
    <source>
        <dbReference type="SAM" id="MobiDB-lite"/>
    </source>
</evidence>
<feature type="compositionally biased region" description="Basic and acidic residues" evidence="2">
    <location>
        <begin position="291"/>
        <end position="301"/>
    </location>
</feature>
<feature type="compositionally biased region" description="Low complexity" evidence="2">
    <location>
        <begin position="894"/>
        <end position="910"/>
    </location>
</feature>
<gene>
    <name evidence="4" type="ORF">R5R35_008600</name>
</gene>
<feature type="compositionally biased region" description="Acidic residues" evidence="2">
    <location>
        <begin position="400"/>
        <end position="410"/>
    </location>
</feature>
<dbReference type="Gene3D" id="2.60.40.10">
    <property type="entry name" value="Immunoglobulins"/>
    <property type="match status" value="1"/>
</dbReference>
<dbReference type="InterPro" id="IPR056565">
    <property type="entry name" value="Fn3_ATF7IP"/>
</dbReference>
<dbReference type="GO" id="GO:0006355">
    <property type="term" value="P:regulation of DNA-templated transcription"/>
    <property type="evidence" value="ECO:0007669"/>
    <property type="project" value="TreeGrafter"/>
</dbReference>
<dbReference type="InterPro" id="IPR026085">
    <property type="entry name" value="ATF7-int"/>
</dbReference>
<comment type="caution">
    <text evidence="4">The sequence shown here is derived from an EMBL/GenBank/DDBJ whole genome shotgun (WGS) entry which is preliminary data.</text>
</comment>
<organism evidence="4 5">
    <name type="scientific">Gryllus longicercus</name>
    <dbReference type="NCBI Taxonomy" id="2509291"/>
    <lineage>
        <taxon>Eukaryota</taxon>
        <taxon>Metazoa</taxon>
        <taxon>Ecdysozoa</taxon>
        <taxon>Arthropoda</taxon>
        <taxon>Hexapoda</taxon>
        <taxon>Insecta</taxon>
        <taxon>Pterygota</taxon>
        <taxon>Neoptera</taxon>
        <taxon>Polyneoptera</taxon>
        <taxon>Orthoptera</taxon>
        <taxon>Ensifera</taxon>
        <taxon>Gryllidea</taxon>
        <taxon>Grylloidea</taxon>
        <taxon>Gryllidae</taxon>
        <taxon>Gryllinae</taxon>
        <taxon>Gryllus</taxon>
    </lineage>
</organism>
<dbReference type="GO" id="GO:0005667">
    <property type="term" value="C:transcription regulator complex"/>
    <property type="evidence" value="ECO:0007669"/>
    <property type="project" value="TreeGrafter"/>
</dbReference>
<dbReference type="PANTHER" id="PTHR23210">
    <property type="entry name" value="ACTIVATING TRANSCRIPTION FACTOR 7 INTERACTING PROTEIN"/>
    <property type="match status" value="1"/>
</dbReference>
<dbReference type="InterPro" id="IPR013783">
    <property type="entry name" value="Ig-like_fold"/>
</dbReference>
<dbReference type="CDD" id="cd00063">
    <property type="entry name" value="FN3"/>
    <property type="match status" value="1"/>
</dbReference>
<feature type="compositionally biased region" description="Basic and acidic residues" evidence="2">
    <location>
        <begin position="682"/>
        <end position="701"/>
    </location>
</feature>
<feature type="compositionally biased region" description="Basic and acidic residues" evidence="2">
    <location>
        <begin position="337"/>
        <end position="351"/>
    </location>
</feature>
<reference evidence="4 5" key="1">
    <citation type="submission" date="2024-03" db="EMBL/GenBank/DDBJ databases">
        <title>The genome assembly and annotation of the cricket Gryllus longicercus Weissman &amp; Gray.</title>
        <authorList>
            <person name="Szrajer S."/>
            <person name="Gray D."/>
            <person name="Ylla G."/>
        </authorList>
    </citation>
    <scope>NUCLEOTIDE SEQUENCE [LARGE SCALE GENOMIC DNA]</scope>
    <source>
        <strain evidence="4">DAG 2021-001</strain>
        <tissue evidence="4">Whole body minus gut</tissue>
    </source>
</reference>
<dbReference type="GO" id="GO:0003712">
    <property type="term" value="F:transcription coregulator activity"/>
    <property type="evidence" value="ECO:0007669"/>
    <property type="project" value="TreeGrafter"/>
</dbReference>
<dbReference type="Pfam" id="PF16794">
    <property type="entry name" value="fn3_4"/>
    <property type="match status" value="1"/>
</dbReference>
<dbReference type="GO" id="GO:0005634">
    <property type="term" value="C:nucleus"/>
    <property type="evidence" value="ECO:0007669"/>
    <property type="project" value="TreeGrafter"/>
</dbReference>
<feature type="compositionally biased region" description="Basic and acidic residues" evidence="2">
    <location>
        <begin position="453"/>
        <end position="473"/>
    </location>
</feature>
<feature type="compositionally biased region" description="Polar residues" evidence="2">
    <location>
        <begin position="368"/>
        <end position="385"/>
    </location>
</feature>
<feature type="coiled-coil region" evidence="1">
    <location>
        <begin position="803"/>
        <end position="830"/>
    </location>
</feature>
<accession>A0AAN9VG73</accession>
<feature type="region of interest" description="Disordered" evidence="2">
    <location>
        <begin position="728"/>
        <end position="765"/>
    </location>
</feature>
<dbReference type="PANTHER" id="PTHR23210:SF26">
    <property type="entry name" value="ACTIVATING TRANSCRIPTION FACTOR 7-INTERACTING PROTEIN 1"/>
    <property type="match status" value="1"/>
</dbReference>
<feature type="region of interest" description="Disordered" evidence="2">
    <location>
        <begin position="232"/>
        <end position="596"/>
    </location>
</feature>
<feature type="domain" description="Activating transcription factor 7-interacting protein Fn3" evidence="3">
    <location>
        <begin position="1199"/>
        <end position="1299"/>
    </location>
</feature>
<feature type="compositionally biased region" description="Basic and acidic residues" evidence="2">
    <location>
        <begin position="269"/>
        <end position="282"/>
    </location>
</feature>
<feature type="compositionally biased region" description="Low complexity" evidence="2">
    <location>
        <begin position="952"/>
        <end position="966"/>
    </location>
</feature>
<protein>
    <recommendedName>
        <fullName evidence="3">Activating transcription factor 7-interacting protein Fn3 domain-containing protein</fullName>
    </recommendedName>
</protein>
<feature type="region of interest" description="Disordered" evidence="2">
    <location>
        <begin position="660"/>
        <end position="703"/>
    </location>
</feature>
<feature type="compositionally biased region" description="Basic and acidic residues" evidence="2">
    <location>
        <begin position="411"/>
        <end position="425"/>
    </location>
</feature>
<feature type="region of interest" description="Disordered" evidence="2">
    <location>
        <begin position="133"/>
        <end position="188"/>
    </location>
</feature>
<feature type="compositionally biased region" description="Basic and acidic residues" evidence="2">
    <location>
        <begin position="743"/>
        <end position="758"/>
    </location>
</feature>
<feature type="compositionally biased region" description="Basic and acidic residues" evidence="2">
    <location>
        <begin position="568"/>
        <end position="579"/>
    </location>
</feature>
<feature type="compositionally biased region" description="Polar residues" evidence="2">
    <location>
        <begin position="443"/>
        <end position="452"/>
    </location>
</feature>